<keyword evidence="1" id="KW-0812">Transmembrane</keyword>
<feature type="transmembrane region" description="Helical" evidence="1">
    <location>
        <begin position="227"/>
        <end position="247"/>
    </location>
</feature>
<dbReference type="GO" id="GO:0005886">
    <property type="term" value="C:plasma membrane"/>
    <property type="evidence" value="ECO:0007669"/>
    <property type="project" value="TreeGrafter"/>
</dbReference>
<comment type="caution">
    <text evidence="2">The sequence shown here is derived from an EMBL/GenBank/DDBJ whole genome shotgun (WGS) entry which is preliminary data.</text>
</comment>
<feature type="transmembrane region" description="Helical" evidence="1">
    <location>
        <begin position="429"/>
        <end position="449"/>
    </location>
</feature>
<dbReference type="Gene3D" id="1.20.1250.20">
    <property type="entry name" value="MFS general substrate transporter like domains"/>
    <property type="match status" value="2"/>
</dbReference>
<feature type="transmembrane region" description="Helical" evidence="1">
    <location>
        <begin position="346"/>
        <end position="363"/>
    </location>
</feature>
<evidence type="ECO:0008006" key="4">
    <source>
        <dbReference type="Google" id="ProtNLM"/>
    </source>
</evidence>
<reference evidence="2 3" key="1">
    <citation type="submission" date="2017-05" db="EMBL/GenBank/DDBJ databases">
        <title>Butyricicoccus porcorum sp. nov. a butyrate-producing bacterium from the swine intestinal tract.</title>
        <authorList>
            <person name="Trachsel J."/>
            <person name="Humphrey S."/>
            <person name="Allen H.K."/>
        </authorList>
    </citation>
    <scope>NUCLEOTIDE SEQUENCE [LARGE SCALE GENOMIC DNA]</scope>
    <source>
        <strain evidence="2">BB10</strain>
    </source>
</reference>
<dbReference type="InterPro" id="IPR001927">
    <property type="entry name" value="Na/Gal_symport"/>
</dbReference>
<name>A0A252F5Q0_9FIRM</name>
<keyword evidence="1" id="KW-1133">Transmembrane helix</keyword>
<dbReference type="PANTHER" id="PTHR11328:SF24">
    <property type="entry name" value="MAJOR FACILITATOR SUPERFAMILY (MFS) PROFILE DOMAIN-CONTAINING PROTEIN"/>
    <property type="match status" value="1"/>
</dbReference>
<feature type="transmembrane region" description="Helical" evidence="1">
    <location>
        <begin position="89"/>
        <end position="116"/>
    </location>
</feature>
<feature type="transmembrane region" description="Helical" evidence="1">
    <location>
        <begin position="128"/>
        <end position="150"/>
    </location>
</feature>
<dbReference type="PANTHER" id="PTHR11328">
    <property type="entry name" value="MAJOR FACILITATOR SUPERFAMILY DOMAIN-CONTAINING PROTEIN"/>
    <property type="match status" value="1"/>
</dbReference>
<dbReference type="GO" id="GO:0015293">
    <property type="term" value="F:symporter activity"/>
    <property type="evidence" value="ECO:0007669"/>
    <property type="project" value="InterPro"/>
</dbReference>
<dbReference type="EMBL" id="NHOC01000003">
    <property type="protein sequence ID" value="OUM21108.1"/>
    <property type="molecule type" value="Genomic_DNA"/>
</dbReference>
<dbReference type="GO" id="GO:0006814">
    <property type="term" value="P:sodium ion transport"/>
    <property type="evidence" value="ECO:0007669"/>
    <property type="project" value="InterPro"/>
</dbReference>
<keyword evidence="3" id="KW-1185">Reference proteome</keyword>
<evidence type="ECO:0000256" key="1">
    <source>
        <dbReference type="SAM" id="Phobius"/>
    </source>
</evidence>
<evidence type="ECO:0000313" key="3">
    <source>
        <dbReference type="Proteomes" id="UP000194903"/>
    </source>
</evidence>
<feature type="transmembrane region" description="Helical" evidence="1">
    <location>
        <begin position="268"/>
        <end position="294"/>
    </location>
</feature>
<keyword evidence="1" id="KW-0472">Membrane</keyword>
<organism evidence="2 3">
    <name type="scientific">Butyricicoccus porcorum</name>
    <dbReference type="NCBI Taxonomy" id="1945634"/>
    <lineage>
        <taxon>Bacteria</taxon>
        <taxon>Bacillati</taxon>
        <taxon>Bacillota</taxon>
        <taxon>Clostridia</taxon>
        <taxon>Eubacteriales</taxon>
        <taxon>Butyricicoccaceae</taxon>
        <taxon>Butyricicoccus</taxon>
    </lineage>
</organism>
<dbReference type="Pfam" id="PF13347">
    <property type="entry name" value="MFS_2"/>
    <property type="match status" value="1"/>
</dbReference>
<dbReference type="Proteomes" id="UP000194903">
    <property type="component" value="Unassembled WGS sequence"/>
</dbReference>
<dbReference type="SUPFAM" id="SSF103473">
    <property type="entry name" value="MFS general substrate transporter"/>
    <property type="match status" value="1"/>
</dbReference>
<feature type="transmembrane region" description="Helical" evidence="1">
    <location>
        <begin position="197"/>
        <end position="221"/>
    </location>
</feature>
<dbReference type="NCBIfam" id="TIGR00792">
    <property type="entry name" value="gph"/>
    <property type="match status" value="1"/>
</dbReference>
<dbReference type="GO" id="GO:0008643">
    <property type="term" value="P:carbohydrate transport"/>
    <property type="evidence" value="ECO:0007669"/>
    <property type="project" value="InterPro"/>
</dbReference>
<dbReference type="AlphaFoldDB" id="A0A252F5Q0"/>
<gene>
    <name evidence="2" type="ORF">CBW42_03475</name>
</gene>
<dbReference type="OrthoDB" id="9764596at2"/>
<protein>
    <recommendedName>
        <fullName evidence="4">MFS transporter</fullName>
    </recommendedName>
</protein>
<dbReference type="CDD" id="cd17332">
    <property type="entry name" value="MFS_MelB_like"/>
    <property type="match status" value="1"/>
</dbReference>
<feature type="transmembrane region" description="Helical" evidence="1">
    <location>
        <begin position="455"/>
        <end position="476"/>
    </location>
</feature>
<evidence type="ECO:0000313" key="2">
    <source>
        <dbReference type="EMBL" id="OUM21108.1"/>
    </source>
</evidence>
<proteinExistence type="predicted"/>
<sequence>MINYQQCIGGLFHQKRELLHGLIPAEWYIVKGRTTVSSVQNKSPGNQREFEPIHLKEKFSYGLGDVACNVVFALTTSLLFYFYTNVIGIGVGTVGTIMLISRFFDGISDVLIGHLVDRTHSRHGKSRAWILWMMFPYGLSAILLFTVPPASSMVRIIYVFITYNFCTTVVYTSLNLPYATLATLMTRDTDQRSVINLFRTGMSAIGNLIITAITFPLVTLLGNTQQAWIEVSIGYAVVSIVMLYVCFHNCHERVNKETKTRDGKKVPLWMGIKLCLSNPYFILFFFLTVFLSFYEAVTGTCNAYYAQYILGNRDLCGALSSFENIPQVITVLILAPFLIRFGKRNVALIGAAAAVIGTVSLFFNPTSISLSLFACVMRGIGKGCFRGAKYSMLADIIEYGAWKSGIRVQGLVVSATTAGQKFGSGITNAAFGALMSMVGFAGTAVINATQSAMLIRIYIIGNILAWGGICILLLFYRLDKIYPRIIADMQAREAAE</sequence>
<accession>A0A252F5Q0</accession>
<dbReference type="InterPro" id="IPR036259">
    <property type="entry name" value="MFS_trans_sf"/>
</dbReference>
<dbReference type="InterPro" id="IPR039672">
    <property type="entry name" value="MFS_2"/>
</dbReference>
<feature type="transmembrane region" description="Helical" evidence="1">
    <location>
        <begin position="156"/>
        <end position="176"/>
    </location>
</feature>